<evidence type="ECO:0000256" key="1">
    <source>
        <dbReference type="ARBA" id="ARBA00005964"/>
    </source>
</evidence>
<dbReference type="InterPro" id="IPR019819">
    <property type="entry name" value="Carboxylesterase_B_CS"/>
</dbReference>
<evidence type="ECO:0000256" key="3">
    <source>
        <dbReference type="ARBA" id="ARBA00023180"/>
    </source>
</evidence>
<sequence length="370" mass="39993">MTRLTHFLFDSGGARTNMKCHRVQRQPNKNSHQISSSSSSFPSLSSSSSVLSVQCSSMFGGGGGGKTSKETMSSMVATCIDLLTSSCSRLVWILLVLVSIPVGPHNQVVFIHSQSLTRQWSTRVVSTKQGLTRGFLFLPRGHEGVEVFLGIPYASPPLGSLRLMPPVSGSPWSGIKTNEQPPPVCPQVLPWGLGSPESANLTEDEEALKWMPRGRLSQLKRLFPFLSNQSEDCLYLNIYVPLSVADGREEKVLPVLVFIHGEDFGYGAGNPYDPSMLVSQGNIVAVTLNYRLGILGFLNANSDGYFKSPANFALLDQIAENIGAFGGDKGNVTLMGQGKGAAFVNFLMISNALPKVVMLPFVWETAVGSY</sequence>
<dbReference type="InterPro" id="IPR029058">
    <property type="entry name" value="AB_hydrolase_fold"/>
</dbReference>
<evidence type="ECO:0000256" key="2">
    <source>
        <dbReference type="ARBA" id="ARBA00022729"/>
    </source>
</evidence>
<dbReference type="Proteomes" id="UP001642540">
    <property type="component" value="Unassembled WGS sequence"/>
</dbReference>
<dbReference type="Gene3D" id="3.40.50.1820">
    <property type="entry name" value="alpha/beta hydrolase"/>
    <property type="match status" value="1"/>
</dbReference>
<feature type="region of interest" description="Disordered" evidence="4">
    <location>
        <begin position="22"/>
        <end position="43"/>
    </location>
</feature>
<reference evidence="6 7" key="1">
    <citation type="submission" date="2024-08" db="EMBL/GenBank/DDBJ databases">
        <authorList>
            <person name="Cucini C."/>
            <person name="Frati F."/>
        </authorList>
    </citation>
    <scope>NUCLEOTIDE SEQUENCE [LARGE SCALE GENOMIC DNA]</scope>
</reference>
<keyword evidence="3" id="KW-0325">Glycoprotein</keyword>
<comment type="caution">
    <text evidence="6">The sequence shown here is derived from an EMBL/GenBank/DDBJ whole genome shotgun (WGS) entry which is preliminary data.</text>
</comment>
<comment type="similarity">
    <text evidence="1">Belongs to the type-B carboxylesterase/lipase family.</text>
</comment>
<organism evidence="6 7">
    <name type="scientific">Orchesella dallaii</name>
    <dbReference type="NCBI Taxonomy" id="48710"/>
    <lineage>
        <taxon>Eukaryota</taxon>
        <taxon>Metazoa</taxon>
        <taxon>Ecdysozoa</taxon>
        <taxon>Arthropoda</taxon>
        <taxon>Hexapoda</taxon>
        <taxon>Collembola</taxon>
        <taxon>Entomobryomorpha</taxon>
        <taxon>Entomobryoidea</taxon>
        <taxon>Orchesellidae</taxon>
        <taxon>Orchesellinae</taxon>
        <taxon>Orchesella</taxon>
    </lineage>
</organism>
<keyword evidence="7" id="KW-1185">Reference proteome</keyword>
<dbReference type="InterPro" id="IPR002018">
    <property type="entry name" value="CarbesteraseB"/>
</dbReference>
<protein>
    <recommendedName>
        <fullName evidence="5">Carboxylesterase type B domain-containing protein</fullName>
    </recommendedName>
</protein>
<keyword evidence="2" id="KW-0732">Signal</keyword>
<dbReference type="SUPFAM" id="SSF53474">
    <property type="entry name" value="alpha/beta-Hydrolases"/>
    <property type="match status" value="1"/>
</dbReference>
<dbReference type="EMBL" id="CAXLJM020000038">
    <property type="protein sequence ID" value="CAL8107114.1"/>
    <property type="molecule type" value="Genomic_DNA"/>
</dbReference>
<feature type="domain" description="Carboxylesterase type B" evidence="5">
    <location>
        <begin position="122"/>
        <end position="351"/>
    </location>
</feature>
<evidence type="ECO:0000256" key="4">
    <source>
        <dbReference type="SAM" id="MobiDB-lite"/>
    </source>
</evidence>
<evidence type="ECO:0000259" key="5">
    <source>
        <dbReference type="Pfam" id="PF00135"/>
    </source>
</evidence>
<name>A0ABP1QL48_9HEXA</name>
<dbReference type="PROSITE" id="PS00941">
    <property type="entry name" value="CARBOXYLESTERASE_B_2"/>
    <property type="match status" value="1"/>
</dbReference>
<dbReference type="PANTHER" id="PTHR43903">
    <property type="entry name" value="NEUROLIGIN"/>
    <property type="match status" value="1"/>
</dbReference>
<gene>
    <name evidence="6" type="ORF">ODALV1_LOCUS12576</name>
</gene>
<dbReference type="Pfam" id="PF00135">
    <property type="entry name" value="COesterase"/>
    <property type="match status" value="1"/>
</dbReference>
<evidence type="ECO:0000313" key="7">
    <source>
        <dbReference type="Proteomes" id="UP001642540"/>
    </source>
</evidence>
<proteinExistence type="inferred from homology"/>
<accession>A0ABP1QL48</accession>
<dbReference type="InterPro" id="IPR051093">
    <property type="entry name" value="Neuroligin/BSAL"/>
</dbReference>
<evidence type="ECO:0000313" key="6">
    <source>
        <dbReference type="EMBL" id="CAL8107114.1"/>
    </source>
</evidence>
<feature type="compositionally biased region" description="Low complexity" evidence="4">
    <location>
        <begin position="31"/>
        <end position="43"/>
    </location>
</feature>